<dbReference type="EMBL" id="BT085185">
    <property type="protein sequence ID" value="ACR35538.1"/>
    <property type="molecule type" value="mRNA"/>
</dbReference>
<sequence length="9" mass="888">MSGVHCASP</sequence>
<evidence type="ECO:0000313" key="1">
    <source>
        <dbReference type="EMBL" id="ACR35538.1"/>
    </source>
</evidence>
<accession>C4J2Y8</accession>
<reference evidence="1" key="1">
    <citation type="journal article" date="2009" name="PLoS Genet.">
        <title>Sequencing, mapping, and analysis of 27,455 maize full-length cDNAs.</title>
        <authorList>
            <person name="Soderlund C."/>
            <person name="Descour A."/>
            <person name="Kudrna D."/>
            <person name="Bomhoff M."/>
            <person name="Boyd L."/>
            <person name="Currie J."/>
            <person name="Angelova A."/>
            <person name="Collura K."/>
            <person name="Wissotski M."/>
            <person name="Ashley E."/>
            <person name="Morrow D."/>
            <person name="Fernandes J."/>
            <person name="Walbot V."/>
            <person name="Yu Y."/>
        </authorList>
    </citation>
    <scope>NUCLEOTIDE SEQUENCE</scope>
    <source>
        <strain evidence="1">B73</strain>
    </source>
</reference>
<protein>
    <submittedName>
        <fullName evidence="1">Uncharacterized protein</fullName>
    </submittedName>
</protein>
<proteinExistence type="evidence at transcript level"/>
<organism evidence="1">
    <name type="scientific">Zea mays</name>
    <name type="common">Maize</name>
    <dbReference type="NCBI Taxonomy" id="4577"/>
    <lineage>
        <taxon>Eukaryota</taxon>
        <taxon>Viridiplantae</taxon>
        <taxon>Streptophyta</taxon>
        <taxon>Embryophyta</taxon>
        <taxon>Tracheophyta</taxon>
        <taxon>Spermatophyta</taxon>
        <taxon>Magnoliopsida</taxon>
        <taxon>Liliopsida</taxon>
        <taxon>Poales</taxon>
        <taxon>Poaceae</taxon>
        <taxon>PACMAD clade</taxon>
        <taxon>Panicoideae</taxon>
        <taxon>Andropogonodae</taxon>
        <taxon>Andropogoneae</taxon>
        <taxon>Tripsacinae</taxon>
        <taxon>Zea</taxon>
    </lineage>
</organism>
<name>C4J2Y8_MAIZE</name>